<dbReference type="Gene3D" id="4.10.60.10">
    <property type="entry name" value="Zinc finger, CCHC-type"/>
    <property type="match status" value="1"/>
</dbReference>
<keyword evidence="1" id="KW-0863">Zinc-finger</keyword>
<dbReference type="SUPFAM" id="SSF57756">
    <property type="entry name" value="Retrovirus zinc finger-like domains"/>
    <property type="match status" value="1"/>
</dbReference>
<accession>A0A699HEA8</accession>
<feature type="non-terminal residue" evidence="4">
    <location>
        <position position="1"/>
    </location>
</feature>
<feature type="coiled-coil region" evidence="2">
    <location>
        <begin position="314"/>
        <end position="341"/>
    </location>
</feature>
<name>A0A699HEA8_TANCI</name>
<dbReference type="SMART" id="SM00343">
    <property type="entry name" value="ZnF_C2HC"/>
    <property type="match status" value="1"/>
</dbReference>
<dbReference type="GO" id="GO:0008270">
    <property type="term" value="F:zinc ion binding"/>
    <property type="evidence" value="ECO:0007669"/>
    <property type="project" value="UniProtKB-KW"/>
</dbReference>
<sequence>SILLAVGTPSTSSGNLYCQWELSPGSGNAFCILFPTEIAEIAYETIELKISCFESPSLYQDHLDVSCTSFSHRSIILHPCKKKSIAAELDESFSSRNHVRKFLRALQIKWRPKVTAIEESKDLSTLLLDELIGNLKVYEVVIEKESKAFKNKEKDKYKSLALKVKKVSSDKEVSGSDSDDEEYVMAVRDFKKFFKRRGKFIRQPHDDKKNFRRAKEEKKGKKERRCFKCGDPSHFISDCPKHSFNNQKAFVGGCWSDSKGDDDSKKEEICLMAHDTNKVLFDTPYYSSSSLNRDSLQNEYNKLCKISLRIINKNKHLKTKNEILNNEFSDLKKRLVRLEKDKEISVECKSCIDLRSKIDSLSLKLAKSEDSSHFLQEMIKNQRLQNVKKGLGFIEDRASNSKVKTNKLGLEKCKMAYVELAVLVPSAREPASADIGLIASPYQELVDERLLLPPKQTPHEVDNPSSTSLLLDLFAQRGYTDERDDIINIVSLRKYSNRDTHFNPLKLMKSKRLHQNGNEKPNKLVIAKAIPCEKMLEISLQSLLINLNKNSLPLLSANIEDHRWKQPDETNLRKEQHSPS</sequence>
<comment type="caution">
    <text evidence="4">The sequence shown here is derived from an EMBL/GenBank/DDBJ whole genome shotgun (WGS) entry which is preliminary data.</text>
</comment>
<evidence type="ECO:0000313" key="4">
    <source>
        <dbReference type="EMBL" id="GEX75062.1"/>
    </source>
</evidence>
<protein>
    <submittedName>
        <fullName evidence="4">Zf-CCHC domain-containing protein/UBN2 domain-containing protein</fullName>
    </submittedName>
</protein>
<dbReference type="InterPro" id="IPR036875">
    <property type="entry name" value="Znf_CCHC_sf"/>
</dbReference>
<evidence type="ECO:0000256" key="1">
    <source>
        <dbReference type="PROSITE-ProRule" id="PRU00047"/>
    </source>
</evidence>
<proteinExistence type="predicted"/>
<gene>
    <name evidence="4" type="ORF">Tci_347037</name>
</gene>
<dbReference type="PROSITE" id="PS50158">
    <property type="entry name" value="ZF_CCHC"/>
    <property type="match status" value="1"/>
</dbReference>
<reference evidence="4" key="1">
    <citation type="journal article" date="2019" name="Sci. Rep.">
        <title>Draft genome of Tanacetum cinerariifolium, the natural source of mosquito coil.</title>
        <authorList>
            <person name="Yamashiro T."/>
            <person name="Shiraishi A."/>
            <person name="Satake H."/>
            <person name="Nakayama K."/>
        </authorList>
    </citation>
    <scope>NUCLEOTIDE SEQUENCE</scope>
</reference>
<dbReference type="InterPro" id="IPR001878">
    <property type="entry name" value="Znf_CCHC"/>
</dbReference>
<keyword evidence="1" id="KW-0479">Metal-binding</keyword>
<dbReference type="AlphaFoldDB" id="A0A699HEA8"/>
<dbReference type="EMBL" id="BKCJ010127674">
    <property type="protein sequence ID" value="GEX75062.1"/>
    <property type="molecule type" value="Genomic_DNA"/>
</dbReference>
<evidence type="ECO:0000256" key="2">
    <source>
        <dbReference type="SAM" id="Coils"/>
    </source>
</evidence>
<dbReference type="GO" id="GO:0003676">
    <property type="term" value="F:nucleic acid binding"/>
    <property type="evidence" value="ECO:0007669"/>
    <property type="project" value="InterPro"/>
</dbReference>
<evidence type="ECO:0000259" key="3">
    <source>
        <dbReference type="PROSITE" id="PS50158"/>
    </source>
</evidence>
<organism evidence="4">
    <name type="scientific">Tanacetum cinerariifolium</name>
    <name type="common">Dalmatian daisy</name>
    <name type="synonym">Chrysanthemum cinerariifolium</name>
    <dbReference type="NCBI Taxonomy" id="118510"/>
    <lineage>
        <taxon>Eukaryota</taxon>
        <taxon>Viridiplantae</taxon>
        <taxon>Streptophyta</taxon>
        <taxon>Embryophyta</taxon>
        <taxon>Tracheophyta</taxon>
        <taxon>Spermatophyta</taxon>
        <taxon>Magnoliopsida</taxon>
        <taxon>eudicotyledons</taxon>
        <taxon>Gunneridae</taxon>
        <taxon>Pentapetalae</taxon>
        <taxon>asterids</taxon>
        <taxon>campanulids</taxon>
        <taxon>Asterales</taxon>
        <taxon>Asteraceae</taxon>
        <taxon>Asteroideae</taxon>
        <taxon>Anthemideae</taxon>
        <taxon>Anthemidinae</taxon>
        <taxon>Tanacetum</taxon>
    </lineage>
</organism>
<keyword evidence="1" id="KW-0862">Zinc</keyword>
<feature type="domain" description="CCHC-type" evidence="3">
    <location>
        <begin position="224"/>
        <end position="241"/>
    </location>
</feature>
<keyword evidence="2" id="KW-0175">Coiled coil</keyword>